<dbReference type="RefSeq" id="WP_283758884.1">
    <property type="nucleotide sequence ID" value="NZ_JAQOSQ010000013.1"/>
</dbReference>
<dbReference type="EMBL" id="JAQOSQ010000013">
    <property type="protein sequence ID" value="MDJ1184230.1"/>
    <property type="molecule type" value="Genomic_DNA"/>
</dbReference>
<comment type="caution">
    <text evidence="3">The sequence shown here is derived from an EMBL/GenBank/DDBJ whole genome shotgun (WGS) entry which is preliminary data.</text>
</comment>
<gene>
    <name evidence="3" type="ORF">PMH09_13675</name>
</gene>
<accession>A0ABT7BYF8</accession>
<dbReference type="PANTHER" id="PTHR11487">
    <property type="entry name" value="THIOESTERASE"/>
    <property type="match status" value="1"/>
</dbReference>
<comment type="similarity">
    <text evidence="1">Belongs to the thioesterase family.</text>
</comment>
<dbReference type="SUPFAM" id="SSF53474">
    <property type="entry name" value="alpha/beta-Hydrolases"/>
    <property type="match status" value="1"/>
</dbReference>
<reference evidence="3 4" key="1">
    <citation type="submission" date="2023-01" db="EMBL/GenBank/DDBJ databases">
        <title>Novel diversity within Roseofilum (Cyanobacteria; Desertifilaceae) from marine benthic mats with descriptions of four novel species.</title>
        <authorList>
            <person name="Wang Y."/>
            <person name="Berthold D.E."/>
            <person name="Hu J."/>
            <person name="Lefler F.W."/>
            <person name="Laughinghouse H.D. IV."/>
        </authorList>
    </citation>
    <scope>NUCLEOTIDE SEQUENCE [LARGE SCALE GENOMIC DNA]</scope>
    <source>
        <strain evidence="3 4">BLCC-M143</strain>
    </source>
</reference>
<protein>
    <submittedName>
        <fullName evidence="3">Thioesterase II family protein</fullName>
    </submittedName>
</protein>
<sequence length="251" mass="28815">MVASISRNTWIKYFTPKPNARLRLFCFPYAGGSAAIFRDWHQELPETIEVCPVELPGRSSRMREPLFEDISSLIEALGEGLRSYLDKPYVVFGHSFGALVSFEFARYCREHYYRLPNCLFVSGRQAPHLPDPSPIHALPKEDFIEEIERLNGTPPEIMQNPEMMELLVPILRADLKVDETYEYKPKAPLDIPLVVFGGERDSEASRTQLEAWSQHGSRQFSLQMFPGDHFFINTARSHLLQTLSQELQNIA</sequence>
<dbReference type="InterPro" id="IPR029058">
    <property type="entry name" value="AB_hydrolase_fold"/>
</dbReference>
<keyword evidence="4" id="KW-1185">Reference proteome</keyword>
<dbReference type="Proteomes" id="UP001232992">
    <property type="component" value="Unassembled WGS sequence"/>
</dbReference>
<dbReference type="Pfam" id="PF00975">
    <property type="entry name" value="Thioesterase"/>
    <property type="match status" value="1"/>
</dbReference>
<evidence type="ECO:0000313" key="4">
    <source>
        <dbReference type="Proteomes" id="UP001232992"/>
    </source>
</evidence>
<dbReference type="Gene3D" id="3.40.50.1820">
    <property type="entry name" value="alpha/beta hydrolase"/>
    <property type="match status" value="1"/>
</dbReference>
<dbReference type="InterPro" id="IPR012223">
    <property type="entry name" value="TEII"/>
</dbReference>
<dbReference type="PANTHER" id="PTHR11487:SF0">
    <property type="entry name" value="S-ACYL FATTY ACID SYNTHASE THIOESTERASE, MEDIUM CHAIN"/>
    <property type="match status" value="1"/>
</dbReference>
<proteinExistence type="inferred from homology"/>
<evidence type="ECO:0000259" key="2">
    <source>
        <dbReference type="Pfam" id="PF00975"/>
    </source>
</evidence>
<name>A0ABT7BYF8_9CYAN</name>
<feature type="domain" description="Thioesterase" evidence="2">
    <location>
        <begin position="23"/>
        <end position="244"/>
    </location>
</feature>
<organism evidence="3 4">
    <name type="scientific">Roseofilum casamattae BLCC-M143</name>
    <dbReference type="NCBI Taxonomy" id="3022442"/>
    <lineage>
        <taxon>Bacteria</taxon>
        <taxon>Bacillati</taxon>
        <taxon>Cyanobacteriota</taxon>
        <taxon>Cyanophyceae</taxon>
        <taxon>Desertifilales</taxon>
        <taxon>Desertifilaceae</taxon>
        <taxon>Roseofilum</taxon>
        <taxon>Roseofilum casamattae</taxon>
    </lineage>
</organism>
<evidence type="ECO:0000256" key="1">
    <source>
        <dbReference type="ARBA" id="ARBA00007169"/>
    </source>
</evidence>
<evidence type="ECO:0000313" key="3">
    <source>
        <dbReference type="EMBL" id="MDJ1184230.1"/>
    </source>
</evidence>
<dbReference type="InterPro" id="IPR001031">
    <property type="entry name" value="Thioesterase"/>
</dbReference>